<evidence type="ECO:0000313" key="1">
    <source>
        <dbReference type="EMBL" id="TQD70590.1"/>
    </source>
</evidence>
<protein>
    <submittedName>
        <fullName evidence="1">Uncharacterized protein</fullName>
    </submittedName>
</protein>
<name>A0A540K8V5_MALBA</name>
<sequence>MTTPFKPLTIKGLIQPVKDQKIVMNDGGFVPMKPPKYQSYSFDLTKAPEIYEELVRARVILPDSTKKMPKPEELRGKKYCKLHYTFNHSIVNCVQFRDWVHDLIVKGKLLLDSPQASMMVDTNPFPEAPINVINLVFEESELSTE</sequence>
<comment type="caution">
    <text evidence="1">The sequence shown here is derived from an EMBL/GenBank/DDBJ whole genome shotgun (WGS) entry which is preliminary data.</text>
</comment>
<dbReference type="EMBL" id="VIEB01001737">
    <property type="protein sequence ID" value="TQD70590.1"/>
    <property type="molecule type" value="Genomic_DNA"/>
</dbReference>
<organism evidence="1 2">
    <name type="scientific">Malus baccata</name>
    <name type="common">Siberian crab apple</name>
    <name type="synonym">Pyrus baccata</name>
    <dbReference type="NCBI Taxonomy" id="106549"/>
    <lineage>
        <taxon>Eukaryota</taxon>
        <taxon>Viridiplantae</taxon>
        <taxon>Streptophyta</taxon>
        <taxon>Embryophyta</taxon>
        <taxon>Tracheophyta</taxon>
        <taxon>Spermatophyta</taxon>
        <taxon>Magnoliopsida</taxon>
        <taxon>eudicotyledons</taxon>
        <taxon>Gunneridae</taxon>
        <taxon>Pentapetalae</taxon>
        <taxon>rosids</taxon>
        <taxon>fabids</taxon>
        <taxon>Rosales</taxon>
        <taxon>Rosaceae</taxon>
        <taxon>Amygdaloideae</taxon>
        <taxon>Maleae</taxon>
        <taxon>Malus</taxon>
    </lineage>
</organism>
<evidence type="ECO:0000313" key="2">
    <source>
        <dbReference type="Proteomes" id="UP000315295"/>
    </source>
</evidence>
<accession>A0A540K8V5</accession>
<reference evidence="1 2" key="1">
    <citation type="journal article" date="2019" name="G3 (Bethesda)">
        <title>Sequencing of a Wild Apple (Malus baccata) Genome Unravels the Differences Between Cultivated and Wild Apple Species Regarding Disease Resistance and Cold Tolerance.</title>
        <authorList>
            <person name="Chen X."/>
        </authorList>
    </citation>
    <scope>NUCLEOTIDE SEQUENCE [LARGE SCALE GENOMIC DNA]</scope>
    <source>
        <strain evidence="2">cv. Shandingzi</strain>
        <tissue evidence="1">Leaves</tissue>
    </source>
</reference>
<proteinExistence type="predicted"/>
<keyword evidence="2" id="KW-1185">Reference proteome</keyword>
<dbReference type="AlphaFoldDB" id="A0A540K8V5"/>
<dbReference type="Proteomes" id="UP000315295">
    <property type="component" value="Unassembled WGS sequence"/>
</dbReference>
<gene>
    <name evidence="1" type="ORF">C1H46_043878</name>
</gene>